<dbReference type="Proteomes" id="UP001159363">
    <property type="component" value="Chromosome 8"/>
</dbReference>
<dbReference type="EMBL" id="JARBHB010000009">
    <property type="protein sequence ID" value="KAJ8875814.1"/>
    <property type="molecule type" value="Genomic_DNA"/>
</dbReference>
<organism evidence="1 2">
    <name type="scientific">Dryococelus australis</name>
    <dbReference type="NCBI Taxonomy" id="614101"/>
    <lineage>
        <taxon>Eukaryota</taxon>
        <taxon>Metazoa</taxon>
        <taxon>Ecdysozoa</taxon>
        <taxon>Arthropoda</taxon>
        <taxon>Hexapoda</taxon>
        <taxon>Insecta</taxon>
        <taxon>Pterygota</taxon>
        <taxon>Neoptera</taxon>
        <taxon>Polyneoptera</taxon>
        <taxon>Phasmatodea</taxon>
        <taxon>Verophasmatodea</taxon>
        <taxon>Anareolatae</taxon>
        <taxon>Phasmatidae</taxon>
        <taxon>Eurycanthinae</taxon>
        <taxon>Dryococelus</taxon>
    </lineage>
</organism>
<comment type="caution">
    <text evidence="1">The sequence shown here is derived from an EMBL/GenBank/DDBJ whole genome shotgun (WGS) entry which is preliminary data.</text>
</comment>
<sequence>MPLVGGFSRGSPVCPALSFRYCSILISITLISFQDFGVTSRQYLFTHSARYPAEFLQTRASIDHLRLSAIVYWRYYREVGNYIEIHSYSNLVSTSVKIDTDTSINLLRVVERCQLRRHNPLRFARHRGEFGCSGGVNPGLNALWGLGGGGGKLCCVWPVGEIGDTKRVPTQRGNSIARHTLRNNVTLATRWFNSSVGSLFQFSKEGQCGAILAGGWRAATRLGNAFQYLVSVPLGITSTCIENVQPRTPIEHDACPHHCSTTTKLIFSHYVPGIKVFCVFSPRCKAGIVLQTEYGFFCEECIPPFVEGPIAKLLTPL</sequence>
<keyword evidence="2" id="KW-1185">Reference proteome</keyword>
<proteinExistence type="predicted"/>
<reference evidence="1 2" key="1">
    <citation type="submission" date="2023-02" db="EMBL/GenBank/DDBJ databases">
        <title>LHISI_Scaffold_Assembly.</title>
        <authorList>
            <person name="Stuart O.P."/>
            <person name="Cleave R."/>
            <person name="Magrath M.J.L."/>
            <person name="Mikheyev A.S."/>
        </authorList>
    </citation>
    <scope>NUCLEOTIDE SEQUENCE [LARGE SCALE GENOMIC DNA]</scope>
    <source>
        <strain evidence="1">Daus_M_001</strain>
        <tissue evidence="1">Leg muscle</tissue>
    </source>
</reference>
<gene>
    <name evidence="1" type="ORF">PR048_023715</name>
</gene>
<name>A0ABQ9GV24_9NEOP</name>
<accession>A0ABQ9GV24</accession>
<evidence type="ECO:0000313" key="1">
    <source>
        <dbReference type="EMBL" id="KAJ8875814.1"/>
    </source>
</evidence>
<evidence type="ECO:0000313" key="2">
    <source>
        <dbReference type="Proteomes" id="UP001159363"/>
    </source>
</evidence>
<protein>
    <submittedName>
        <fullName evidence="1">Uncharacterized protein</fullName>
    </submittedName>
</protein>